<dbReference type="Gene3D" id="3.90.550.10">
    <property type="entry name" value="Spore Coat Polysaccharide Biosynthesis Protein SpsA, Chain A"/>
    <property type="match status" value="1"/>
</dbReference>
<dbReference type="PANTHER" id="PTHR48090">
    <property type="entry name" value="UNDECAPRENYL-PHOSPHATE 4-DEOXY-4-FORMAMIDO-L-ARABINOSE TRANSFERASE-RELATED"/>
    <property type="match status" value="1"/>
</dbReference>
<dbReference type="PANTHER" id="PTHR48090:SF7">
    <property type="entry name" value="RFBJ PROTEIN"/>
    <property type="match status" value="1"/>
</dbReference>
<dbReference type="OrthoDB" id="9810303at2"/>
<gene>
    <name evidence="2" type="ordered locus">Desdi_2367</name>
</gene>
<feature type="domain" description="Glycosyltransferase 2-like" evidence="1">
    <location>
        <begin position="100"/>
        <end position="185"/>
    </location>
</feature>
<dbReference type="eggNOG" id="COG0463">
    <property type="taxonomic scope" value="Bacteria"/>
</dbReference>
<dbReference type="InterPro" id="IPR050256">
    <property type="entry name" value="Glycosyltransferase_2"/>
</dbReference>
<dbReference type="KEGG" id="ddl:Desdi_2367"/>
<protein>
    <submittedName>
        <fullName evidence="2">Glycosyl transferase</fullName>
    </submittedName>
</protein>
<evidence type="ECO:0000313" key="2">
    <source>
        <dbReference type="EMBL" id="AGA69791.1"/>
    </source>
</evidence>
<name>L0FAV4_DESDL</name>
<feature type="domain" description="Glycosyltransferase 2-like" evidence="1">
    <location>
        <begin position="4"/>
        <end position="80"/>
    </location>
</feature>
<dbReference type="EMBL" id="CP003344">
    <property type="protein sequence ID" value="AGA69791.1"/>
    <property type="molecule type" value="Genomic_DNA"/>
</dbReference>
<sequence>MLFVVLPAYNEEAALRILLDDIREACRNIPTQIIVVNDASTDQTLQIAQAYARNYPQVRVVSHPENKGLGGSLMTGFKQAFHLRRNLPKEGLVWEKDYYHDIILTMDADNTHPADRIPLMVEQINLGADLVVASRYALGGNQYGLHPLRKLLSWGAGQVMGRFFPVEGLKDYSCGYRAYRASILENTYLIYDEELIESRSFAGMVELLVKVVNYCHDIREIPFDLHYEKKQGKSKMKVLATIGGYFSLIIRLKKETWGWVEWVRE</sequence>
<dbReference type="HOGENOM" id="CLU_033536_13_2_9"/>
<dbReference type="RefSeq" id="WP_015262763.1">
    <property type="nucleotide sequence ID" value="NC_019903.1"/>
</dbReference>
<evidence type="ECO:0000259" key="1">
    <source>
        <dbReference type="Pfam" id="PF00535"/>
    </source>
</evidence>
<dbReference type="Pfam" id="PF00535">
    <property type="entry name" value="Glycos_transf_2"/>
    <property type="match status" value="2"/>
</dbReference>
<dbReference type="GO" id="GO:0016740">
    <property type="term" value="F:transferase activity"/>
    <property type="evidence" value="ECO:0007669"/>
    <property type="project" value="UniProtKB-KW"/>
</dbReference>
<dbReference type="AlphaFoldDB" id="L0FAV4"/>
<keyword evidence="3" id="KW-1185">Reference proteome</keyword>
<organism evidence="2 3">
    <name type="scientific">Desulfitobacterium dichloroeliminans (strain LMG P-21439 / DCA1)</name>
    <dbReference type="NCBI Taxonomy" id="871963"/>
    <lineage>
        <taxon>Bacteria</taxon>
        <taxon>Bacillati</taxon>
        <taxon>Bacillota</taxon>
        <taxon>Clostridia</taxon>
        <taxon>Eubacteriales</taxon>
        <taxon>Desulfitobacteriaceae</taxon>
        <taxon>Desulfitobacterium</taxon>
    </lineage>
</organism>
<dbReference type="InterPro" id="IPR001173">
    <property type="entry name" value="Glyco_trans_2-like"/>
</dbReference>
<dbReference type="Proteomes" id="UP000010797">
    <property type="component" value="Chromosome"/>
</dbReference>
<dbReference type="SUPFAM" id="SSF53448">
    <property type="entry name" value="Nucleotide-diphospho-sugar transferases"/>
    <property type="match status" value="1"/>
</dbReference>
<keyword evidence="2" id="KW-0808">Transferase</keyword>
<reference evidence="3" key="1">
    <citation type="submission" date="2012-02" db="EMBL/GenBank/DDBJ databases">
        <title>Complete sequence of Desulfitobacterium dichloroeliminans LMG P-21439.</title>
        <authorList>
            <person name="Lucas S."/>
            <person name="Han J."/>
            <person name="Lapidus A."/>
            <person name="Cheng J.-F."/>
            <person name="Goodwin L."/>
            <person name="Pitluck S."/>
            <person name="Peters L."/>
            <person name="Ovchinnikova G."/>
            <person name="Teshima H."/>
            <person name="Detter J.C."/>
            <person name="Han C."/>
            <person name="Tapia R."/>
            <person name="Land M."/>
            <person name="Hauser L."/>
            <person name="Kyrpides N."/>
            <person name="Ivanova N."/>
            <person name="Pagani I."/>
            <person name="Kruse T."/>
            <person name="de Vos W.M."/>
            <person name="Boon N."/>
            <person name="Smidt H."/>
            <person name="Woyke T."/>
        </authorList>
    </citation>
    <scope>NUCLEOTIDE SEQUENCE [LARGE SCALE GENOMIC DNA]</scope>
    <source>
        <strain evidence="3">LMG P-21439 / DCA1</strain>
    </source>
</reference>
<dbReference type="InterPro" id="IPR029044">
    <property type="entry name" value="Nucleotide-diphossugar_trans"/>
</dbReference>
<evidence type="ECO:0000313" key="3">
    <source>
        <dbReference type="Proteomes" id="UP000010797"/>
    </source>
</evidence>
<dbReference type="STRING" id="871963.Desdi_2367"/>
<proteinExistence type="predicted"/>
<accession>L0FAV4</accession>